<reference evidence="2" key="2">
    <citation type="submission" date="2023-08" db="EMBL/GenBank/DDBJ databases">
        <title>Isolation and Characterization of Rhodococcus erythropolis MGMM8.</title>
        <authorList>
            <person name="Diabankana R.G.C."/>
            <person name="Afordoanyi D.M."/>
            <person name="Validov S.Z."/>
        </authorList>
    </citation>
    <scope>NUCLEOTIDE SEQUENCE</scope>
    <source>
        <strain evidence="2">MGMM8</strain>
    </source>
</reference>
<dbReference type="Proteomes" id="UP001230933">
    <property type="component" value="Chromosome"/>
</dbReference>
<gene>
    <name evidence="1" type="ORF">G9444_5963</name>
    <name evidence="2" type="ORF">QIE55_28015</name>
</gene>
<evidence type="ECO:0000313" key="1">
    <source>
        <dbReference type="EMBL" id="QIP43206.1"/>
    </source>
</evidence>
<dbReference type="EMBL" id="CP124545">
    <property type="protein sequence ID" value="WGV49328.1"/>
    <property type="molecule type" value="Genomic_DNA"/>
</dbReference>
<evidence type="ECO:0000313" key="3">
    <source>
        <dbReference type="Proteomes" id="UP000502345"/>
    </source>
</evidence>
<name>A0A1F2Q4Z7_RHOER</name>
<protein>
    <submittedName>
        <fullName evidence="1">Uncharacterized protein</fullName>
    </submittedName>
</protein>
<proteinExistence type="predicted"/>
<organism evidence="1 3">
    <name type="scientific">Rhodococcus erythropolis</name>
    <name type="common">Arthrobacter picolinophilus</name>
    <dbReference type="NCBI Taxonomy" id="1833"/>
    <lineage>
        <taxon>Bacteria</taxon>
        <taxon>Bacillati</taxon>
        <taxon>Actinomycetota</taxon>
        <taxon>Actinomycetes</taxon>
        <taxon>Mycobacteriales</taxon>
        <taxon>Nocardiaceae</taxon>
        <taxon>Rhodococcus</taxon>
        <taxon>Rhodococcus erythropolis group</taxon>
    </lineage>
</organism>
<dbReference type="EMBL" id="CP050124">
    <property type="protein sequence ID" value="QIP43206.1"/>
    <property type="molecule type" value="Genomic_DNA"/>
</dbReference>
<dbReference type="AlphaFoldDB" id="A0A1F2Q4Z7"/>
<evidence type="ECO:0000313" key="2">
    <source>
        <dbReference type="EMBL" id="WGV49328.1"/>
    </source>
</evidence>
<accession>A0A1F2Q4Z7</accession>
<dbReference type="RefSeq" id="WP_003943237.1">
    <property type="nucleotide sequence ID" value="NZ_AP018733.1"/>
</dbReference>
<dbReference type="Proteomes" id="UP000502345">
    <property type="component" value="Chromosome"/>
</dbReference>
<sequence length="42" mass="4467">MSVVLISLLVAAGLTVLATSDGAGLDFGSRQLNRQLKTRTHR</sequence>
<reference evidence="1 3" key="1">
    <citation type="submission" date="2020-03" db="EMBL/GenBank/DDBJ databases">
        <title>Screen low temperature-resistant strains for efficient degradation of petroleum hydrocarbons under the low temperature.</title>
        <authorList>
            <person name="Wang Y."/>
            <person name="Chen J."/>
        </authorList>
    </citation>
    <scope>NUCLEOTIDE SEQUENCE [LARGE SCALE GENOMIC DNA]</scope>
    <source>
        <strain evidence="1 3">KB1</strain>
    </source>
</reference>
<dbReference type="GeneID" id="79382892"/>